<feature type="domain" description="Glycosyltransferase 2-like" evidence="1">
    <location>
        <begin position="2"/>
        <end position="123"/>
    </location>
</feature>
<keyword evidence="2" id="KW-0808">Transferase</keyword>
<gene>
    <name evidence="2" type="ORF">BJY20_002405</name>
</gene>
<protein>
    <submittedName>
        <fullName evidence="2">Glycosyltransferase involved in cell wall biosynthesis</fullName>
    </submittedName>
</protein>
<comment type="caution">
    <text evidence="2">The sequence shown here is derived from an EMBL/GenBank/DDBJ whole genome shotgun (WGS) entry which is preliminary data.</text>
</comment>
<dbReference type="RefSeq" id="WP_185991767.1">
    <property type="nucleotide sequence ID" value="NZ_JACCAE010000001.1"/>
</dbReference>
<dbReference type="InterPro" id="IPR050834">
    <property type="entry name" value="Glycosyltransf_2"/>
</dbReference>
<dbReference type="EMBL" id="JACCAE010000001">
    <property type="protein sequence ID" value="NYF99013.1"/>
    <property type="molecule type" value="Genomic_DNA"/>
</dbReference>
<dbReference type="PANTHER" id="PTHR43685">
    <property type="entry name" value="GLYCOSYLTRANSFERASE"/>
    <property type="match status" value="1"/>
</dbReference>
<dbReference type="InterPro" id="IPR001173">
    <property type="entry name" value="Glyco_trans_2-like"/>
</dbReference>
<dbReference type="Pfam" id="PF00535">
    <property type="entry name" value="Glycos_transf_2"/>
    <property type="match status" value="1"/>
</dbReference>
<dbReference type="PANTHER" id="PTHR43685:SF2">
    <property type="entry name" value="GLYCOSYLTRANSFERASE 2-LIKE DOMAIN-CONTAINING PROTEIN"/>
    <property type="match status" value="1"/>
</dbReference>
<evidence type="ECO:0000259" key="1">
    <source>
        <dbReference type="Pfam" id="PF00535"/>
    </source>
</evidence>
<keyword evidence="3" id="KW-1185">Reference proteome</keyword>
<dbReference type="Proteomes" id="UP000554054">
    <property type="component" value="Unassembled WGS sequence"/>
</dbReference>
<evidence type="ECO:0000313" key="2">
    <source>
        <dbReference type="EMBL" id="NYF99013.1"/>
    </source>
</evidence>
<dbReference type="GO" id="GO:0016740">
    <property type="term" value="F:transferase activity"/>
    <property type="evidence" value="ECO:0007669"/>
    <property type="project" value="UniProtKB-KW"/>
</dbReference>
<sequence>MIIPVRNAAKTLPDQLAALALQDADIKWELLVVDDGSSDESPDIIREHADRFPRVRSFSCERAGANAARNTGAEQARSDHLLFCDADDVVDVSWVRALSAALDEHHAVGGRLDNDTFPHGYMPRHPDALPIAGGFLPRAIAANFGVRRSVWKEVGGFCEDYAYGSTDTEFCWRVQLAGYELQYVRDAVVAYRHRTTLRSAARKSYRTGQAQVQLYRDFRESGMPRSSWPRTVGRWGRLSLRMPLAIVSESYRWTWVREAAHAWGRVVGSVRLGLRYL</sequence>
<reference evidence="2 3" key="1">
    <citation type="submission" date="2020-07" db="EMBL/GenBank/DDBJ databases">
        <title>Sequencing the genomes of 1000 actinobacteria strains.</title>
        <authorList>
            <person name="Klenk H.-P."/>
        </authorList>
    </citation>
    <scope>NUCLEOTIDE SEQUENCE [LARGE SCALE GENOMIC DNA]</scope>
    <source>
        <strain evidence="2 3">DSM 26154</strain>
    </source>
</reference>
<name>A0A852VWI6_9MICO</name>
<dbReference type="InterPro" id="IPR029044">
    <property type="entry name" value="Nucleotide-diphossugar_trans"/>
</dbReference>
<accession>A0A852VWI6</accession>
<dbReference type="AlphaFoldDB" id="A0A852VWI6"/>
<proteinExistence type="predicted"/>
<dbReference type="Gene3D" id="3.90.550.10">
    <property type="entry name" value="Spore Coat Polysaccharide Biosynthesis Protein SpsA, Chain A"/>
    <property type="match status" value="1"/>
</dbReference>
<dbReference type="SUPFAM" id="SSF53448">
    <property type="entry name" value="Nucleotide-diphospho-sugar transferases"/>
    <property type="match status" value="1"/>
</dbReference>
<organism evidence="2 3">
    <name type="scientific">Janibacter cremeus</name>
    <dbReference type="NCBI Taxonomy" id="1285192"/>
    <lineage>
        <taxon>Bacteria</taxon>
        <taxon>Bacillati</taxon>
        <taxon>Actinomycetota</taxon>
        <taxon>Actinomycetes</taxon>
        <taxon>Micrococcales</taxon>
        <taxon>Intrasporangiaceae</taxon>
        <taxon>Janibacter</taxon>
    </lineage>
</organism>
<evidence type="ECO:0000313" key="3">
    <source>
        <dbReference type="Proteomes" id="UP000554054"/>
    </source>
</evidence>